<feature type="transmembrane region" description="Helical" evidence="1">
    <location>
        <begin position="127"/>
        <end position="145"/>
    </location>
</feature>
<feature type="domain" description="Heparan-alpha-glucosaminide N-acetyltransferase catalytic" evidence="2">
    <location>
        <begin position="21"/>
        <end position="225"/>
    </location>
</feature>
<organism evidence="3 4">
    <name type="scientific">Candidatus Competibacter phosphatis</name>
    <dbReference type="NCBI Taxonomy" id="221280"/>
    <lineage>
        <taxon>Bacteria</taxon>
        <taxon>Pseudomonadati</taxon>
        <taxon>Pseudomonadota</taxon>
        <taxon>Gammaproteobacteria</taxon>
        <taxon>Candidatus Competibacteraceae</taxon>
        <taxon>Candidatus Competibacter</taxon>
    </lineage>
</organism>
<dbReference type="EMBL" id="SPMZ01000077">
    <property type="protein sequence ID" value="NMQ21155.1"/>
    <property type="molecule type" value="Genomic_DNA"/>
</dbReference>
<dbReference type="InterPro" id="IPR012429">
    <property type="entry name" value="HGSNAT_cat"/>
</dbReference>
<feature type="transmembrane region" description="Helical" evidence="1">
    <location>
        <begin position="100"/>
        <end position="121"/>
    </location>
</feature>
<dbReference type="Proteomes" id="UP000760480">
    <property type="component" value="Unassembled WGS sequence"/>
</dbReference>
<gene>
    <name evidence="3" type="ORF">E4P82_19310</name>
</gene>
<keyword evidence="1" id="KW-1133">Transmembrane helix</keyword>
<name>A0ABX1TS01_9GAMM</name>
<keyword evidence="4" id="KW-1185">Reference proteome</keyword>
<dbReference type="RefSeq" id="WP_169250423.1">
    <property type="nucleotide sequence ID" value="NZ_SPMZ01000077.1"/>
</dbReference>
<dbReference type="PANTHER" id="PTHR40407:SF1">
    <property type="entry name" value="HEPARAN-ALPHA-GLUCOSAMINIDE N-ACETYLTRANSFERASE CATALYTIC DOMAIN-CONTAINING PROTEIN"/>
    <property type="match status" value="1"/>
</dbReference>
<comment type="caution">
    <text evidence="3">The sequence shown here is derived from an EMBL/GenBank/DDBJ whole genome shotgun (WGS) entry which is preliminary data.</text>
</comment>
<feature type="transmembrane region" description="Helical" evidence="1">
    <location>
        <begin position="275"/>
        <end position="295"/>
    </location>
</feature>
<accession>A0ABX1TS01</accession>
<evidence type="ECO:0000313" key="4">
    <source>
        <dbReference type="Proteomes" id="UP000760480"/>
    </source>
</evidence>
<feature type="transmembrane region" description="Helical" evidence="1">
    <location>
        <begin position="152"/>
        <end position="169"/>
    </location>
</feature>
<feature type="transmembrane region" description="Helical" evidence="1">
    <location>
        <begin position="202"/>
        <end position="221"/>
    </location>
</feature>
<dbReference type="PANTHER" id="PTHR40407">
    <property type="entry name" value="MEMBRANE PROTEIN-LIKE PROTEIN"/>
    <property type="match status" value="1"/>
</dbReference>
<reference evidence="3 4" key="1">
    <citation type="submission" date="2019-03" db="EMBL/GenBank/DDBJ databases">
        <title>Metabolic reconstructions from genomes of highly enriched 'Candidatus Accumulibacter' and 'Candidatus Competibacter' bioreactor populations.</title>
        <authorList>
            <person name="Annavajhala M.K."/>
            <person name="Welles L."/>
            <person name="Abbas B."/>
            <person name="Sorokin D."/>
            <person name="Park H."/>
            <person name="Van Loosdrecht M."/>
            <person name="Chandran K."/>
        </authorList>
    </citation>
    <scope>NUCLEOTIDE SEQUENCE [LARGE SCALE GENOMIC DNA]</scope>
    <source>
        <strain evidence="3 4">SBR_G</strain>
    </source>
</reference>
<evidence type="ECO:0000259" key="2">
    <source>
        <dbReference type="Pfam" id="PF07786"/>
    </source>
</evidence>
<evidence type="ECO:0000313" key="3">
    <source>
        <dbReference type="EMBL" id="NMQ21155.1"/>
    </source>
</evidence>
<sequence>MMPHTVARMDSPAAASIPPARIASIDRLRGLVLVLMVLDHARTYLSDPSFDPLDLEHTTPGLFLTRWITHLCAPIFVWLAGMSAHRLSLQLDQNALSRFLLTRGLFLMVMELTVVYMAWTFTLPGTGSPVLGVIWAIGGSMVVLAGLVRLPLVLVGGIGLVMIVGHNLLDGIDPARLGALEAWWPILHEKGPTPMGKVLYPLVPWIGVMAVGYVFGGVFDLEPRQRRTVLVGFGCALLALFLLLRLSNGYGDPHPWPLQPTATFTLLSFLDASKYPPSLIFLLMTLGPASILLAYCDRTRLPLADPLATFGRVPLFFYITHLVIVRLLAGVIALSLGFDLALLPKDPVAAGWGFGLPVVYGAWIGIVVVLYPMCRWFAGVKARRRNRWLSYC</sequence>
<keyword evidence="1" id="KW-0472">Membrane</keyword>
<proteinExistence type="predicted"/>
<feature type="transmembrane region" description="Helical" evidence="1">
    <location>
        <begin position="358"/>
        <end position="378"/>
    </location>
</feature>
<feature type="transmembrane region" description="Helical" evidence="1">
    <location>
        <begin position="228"/>
        <end position="247"/>
    </location>
</feature>
<protein>
    <submittedName>
        <fullName evidence="3">DUF1624 domain-containing protein</fullName>
    </submittedName>
</protein>
<evidence type="ECO:0000256" key="1">
    <source>
        <dbReference type="SAM" id="Phobius"/>
    </source>
</evidence>
<keyword evidence="1" id="KW-0812">Transmembrane</keyword>
<dbReference type="Pfam" id="PF07786">
    <property type="entry name" value="HGSNAT_cat"/>
    <property type="match status" value="1"/>
</dbReference>
<feature type="transmembrane region" description="Helical" evidence="1">
    <location>
        <begin position="315"/>
        <end position="338"/>
    </location>
</feature>